<evidence type="ECO:0000256" key="5">
    <source>
        <dbReference type="ARBA" id="ARBA00022989"/>
    </source>
</evidence>
<evidence type="ECO:0000256" key="7">
    <source>
        <dbReference type="ARBA" id="ARBA00023136"/>
    </source>
</evidence>
<keyword evidence="8" id="KW-0804">Transcription</keyword>
<dbReference type="PANTHER" id="PTHR37461">
    <property type="entry name" value="ANTI-SIGMA-K FACTOR RSKA"/>
    <property type="match status" value="1"/>
</dbReference>
<reference evidence="13 14" key="1">
    <citation type="submission" date="2020-04" db="EMBL/GenBank/DDBJ databases">
        <title>Arthrobacter sp. nov.</title>
        <authorList>
            <person name="Liu S."/>
        </authorList>
    </citation>
    <scope>NUCLEOTIDE SEQUENCE [LARGE SCALE GENOMIC DNA]</scope>
    <source>
        <strain evidence="13 14">E918</strain>
    </source>
</reference>
<evidence type="ECO:0000256" key="9">
    <source>
        <dbReference type="ARBA" id="ARBA00029829"/>
    </source>
</evidence>
<protein>
    <recommendedName>
        <fullName evidence="10">Regulator of SigK</fullName>
    </recommendedName>
    <alternativeName>
        <fullName evidence="9">Sigma-K anti-sigma factor RskA</fullName>
    </alternativeName>
</protein>
<evidence type="ECO:0000256" key="3">
    <source>
        <dbReference type="ARBA" id="ARBA00022475"/>
    </source>
</evidence>
<dbReference type="Gene3D" id="1.10.10.1320">
    <property type="entry name" value="Anti-sigma factor, zinc-finger domain"/>
    <property type="match status" value="1"/>
</dbReference>
<dbReference type="InterPro" id="IPR018764">
    <property type="entry name" value="RskA_C"/>
</dbReference>
<keyword evidence="3" id="KW-1003">Cell membrane</keyword>
<dbReference type="PANTHER" id="PTHR37461:SF1">
    <property type="entry name" value="ANTI-SIGMA-K FACTOR RSKA"/>
    <property type="match status" value="1"/>
</dbReference>
<dbReference type="RefSeq" id="WP_168486099.1">
    <property type="nucleotide sequence ID" value="NZ_JAAZSQ010000007.1"/>
</dbReference>
<dbReference type="Pfam" id="PF10099">
    <property type="entry name" value="RskA_C"/>
    <property type="match status" value="1"/>
</dbReference>
<dbReference type="GO" id="GO:0016989">
    <property type="term" value="F:sigma factor antagonist activity"/>
    <property type="evidence" value="ECO:0007669"/>
    <property type="project" value="TreeGrafter"/>
</dbReference>
<accession>A0A7X6HEZ9</accession>
<keyword evidence="6" id="KW-0805">Transcription regulation</keyword>
<evidence type="ECO:0000256" key="8">
    <source>
        <dbReference type="ARBA" id="ARBA00023163"/>
    </source>
</evidence>
<evidence type="ECO:0000256" key="11">
    <source>
        <dbReference type="SAM" id="Phobius"/>
    </source>
</evidence>
<evidence type="ECO:0000256" key="4">
    <source>
        <dbReference type="ARBA" id="ARBA00022692"/>
    </source>
</evidence>
<proteinExistence type="predicted"/>
<dbReference type="EMBL" id="JAAZSQ010000007">
    <property type="protein sequence ID" value="NKX54756.1"/>
    <property type="molecule type" value="Genomic_DNA"/>
</dbReference>
<evidence type="ECO:0000259" key="12">
    <source>
        <dbReference type="Pfam" id="PF10099"/>
    </source>
</evidence>
<dbReference type="Proteomes" id="UP000544090">
    <property type="component" value="Unassembled WGS sequence"/>
</dbReference>
<comment type="caution">
    <text evidence="13">The sequence shown here is derived from an EMBL/GenBank/DDBJ whole genome shotgun (WGS) entry which is preliminary data.</text>
</comment>
<feature type="domain" description="Anti-sigma K factor RskA C-terminal" evidence="12">
    <location>
        <begin position="109"/>
        <end position="255"/>
    </location>
</feature>
<evidence type="ECO:0000313" key="14">
    <source>
        <dbReference type="Proteomes" id="UP000544090"/>
    </source>
</evidence>
<dbReference type="InterPro" id="IPR051474">
    <property type="entry name" value="Anti-sigma-K/W_factor"/>
</dbReference>
<dbReference type="GO" id="GO:0005886">
    <property type="term" value="C:plasma membrane"/>
    <property type="evidence" value="ECO:0007669"/>
    <property type="project" value="UniProtKB-SubCell"/>
</dbReference>
<dbReference type="AlphaFoldDB" id="A0A7X6HEZ9"/>
<evidence type="ECO:0000256" key="1">
    <source>
        <dbReference type="ARBA" id="ARBA00004167"/>
    </source>
</evidence>
<evidence type="ECO:0000256" key="10">
    <source>
        <dbReference type="ARBA" id="ARBA00030803"/>
    </source>
</evidence>
<evidence type="ECO:0000256" key="6">
    <source>
        <dbReference type="ARBA" id="ARBA00023015"/>
    </source>
</evidence>
<keyword evidence="7 11" id="KW-0472">Membrane</keyword>
<evidence type="ECO:0000256" key="2">
    <source>
        <dbReference type="ARBA" id="ARBA00004236"/>
    </source>
</evidence>
<gene>
    <name evidence="13" type="ORF">HGG74_09430</name>
</gene>
<sequence length="261" mass="27120">MDEQLHLLTGAYALNAVDDVERAAFERHALESESTLEEVRSLSETAALLAYGTEAVQPPARVKDNVMAAIRNTRQLPAPAVVRDLPATGTSARSRARRRALPAGAVRALAAAAAVLLLAVAGLGGWVLGQAAQQRQLQQQLAAASREQAAMMQIISAKDARLATQRMDGAVVTVAYSGSADQAAVMAHGLPQLPEDKGYELWIISGDDAVPAGMLTAPAADAPRMKVLEGGLAGATHVGITIEPAAGSAKPTSPPIMLQEL</sequence>
<keyword evidence="14" id="KW-1185">Reference proteome</keyword>
<comment type="subcellular location">
    <subcellularLocation>
        <location evidence="2">Cell membrane</location>
    </subcellularLocation>
    <subcellularLocation>
        <location evidence="1">Membrane</location>
        <topology evidence="1">Single-pass membrane protein</topology>
    </subcellularLocation>
</comment>
<organism evidence="13 14">
    <name type="scientific">Arthrobacter mobilis</name>
    <dbReference type="NCBI Taxonomy" id="2724944"/>
    <lineage>
        <taxon>Bacteria</taxon>
        <taxon>Bacillati</taxon>
        <taxon>Actinomycetota</taxon>
        <taxon>Actinomycetes</taxon>
        <taxon>Micrococcales</taxon>
        <taxon>Micrococcaceae</taxon>
        <taxon>Arthrobacter</taxon>
    </lineage>
</organism>
<keyword evidence="5 11" id="KW-1133">Transmembrane helix</keyword>
<feature type="transmembrane region" description="Helical" evidence="11">
    <location>
        <begin position="105"/>
        <end position="128"/>
    </location>
</feature>
<dbReference type="InterPro" id="IPR041916">
    <property type="entry name" value="Anti_sigma_zinc_sf"/>
</dbReference>
<name>A0A7X6HEZ9_9MICC</name>
<dbReference type="GO" id="GO:0006417">
    <property type="term" value="P:regulation of translation"/>
    <property type="evidence" value="ECO:0007669"/>
    <property type="project" value="TreeGrafter"/>
</dbReference>
<keyword evidence="4 11" id="KW-0812">Transmembrane</keyword>
<evidence type="ECO:0000313" key="13">
    <source>
        <dbReference type="EMBL" id="NKX54756.1"/>
    </source>
</evidence>